<accession>A0A3A2ZA00</accession>
<dbReference type="Proteomes" id="UP000266188">
    <property type="component" value="Unassembled WGS sequence"/>
</dbReference>
<sequence length="166" mass="18202">MRDAIQKSGIGSSSLHRVWSTTEPEAAALAVFDKGGFNLEAREGILVCDCGGGTVDIATYYVTDIAPTLYFQQVTTAVGAKCGGAAIDSRFYQLLATKLGEAFDGLLLSNIRPGSRFMDYFEAAKHTFDGEGEKTWYLPLNIDGTEVDPAFFDRRRRCIILRSQDL</sequence>
<comment type="caution">
    <text evidence="1">The sequence shown here is derived from an EMBL/GenBank/DDBJ whole genome shotgun (WGS) entry which is preliminary data.</text>
</comment>
<dbReference type="PANTHER" id="PTHR14187">
    <property type="entry name" value="ALPHA KINASE/ELONGATION FACTOR 2 KINASE"/>
    <property type="match status" value="1"/>
</dbReference>
<evidence type="ECO:0000313" key="2">
    <source>
        <dbReference type="Proteomes" id="UP000266188"/>
    </source>
</evidence>
<organism evidence="1 2">
    <name type="scientific">Aspergillus sclerotialis</name>
    <dbReference type="NCBI Taxonomy" id="2070753"/>
    <lineage>
        <taxon>Eukaryota</taxon>
        <taxon>Fungi</taxon>
        <taxon>Dikarya</taxon>
        <taxon>Ascomycota</taxon>
        <taxon>Pezizomycotina</taxon>
        <taxon>Eurotiomycetes</taxon>
        <taxon>Eurotiomycetidae</taxon>
        <taxon>Eurotiales</taxon>
        <taxon>Aspergillaceae</taxon>
        <taxon>Aspergillus</taxon>
        <taxon>Aspergillus subgen. Polypaecilum</taxon>
    </lineage>
</organism>
<proteinExistence type="predicted"/>
<dbReference type="SUPFAM" id="SSF53067">
    <property type="entry name" value="Actin-like ATPase domain"/>
    <property type="match status" value="1"/>
</dbReference>
<evidence type="ECO:0000313" key="1">
    <source>
        <dbReference type="EMBL" id="RJE19736.1"/>
    </source>
</evidence>
<dbReference type="InterPro" id="IPR043129">
    <property type="entry name" value="ATPase_NBD"/>
</dbReference>
<dbReference type="Gene3D" id="3.30.420.40">
    <property type="match status" value="2"/>
</dbReference>
<dbReference type="OrthoDB" id="4499759at2759"/>
<dbReference type="PANTHER" id="PTHR14187:SF81">
    <property type="entry name" value="HSP70 FAMILY PROTEIN (AFU_ORTHOLOGUE AFUA_4G14040)"/>
    <property type="match status" value="1"/>
</dbReference>
<name>A0A3A2ZA00_9EURO</name>
<dbReference type="CDD" id="cd10170">
    <property type="entry name" value="ASKHA_NBD_HSP70"/>
    <property type="match status" value="1"/>
</dbReference>
<keyword evidence="2" id="KW-1185">Reference proteome</keyword>
<gene>
    <name evidence="1" type="ORF">PHISCL_07928</name>
</gene>
<protein>
    <recommendedName>
        <fullName evidence="3">Hsp70 protein</fullName>
    </recommendedName>
</protein>
<dbReference type="STRING" id="2070753.A0A3A2ZA00"/>
<dbReference type="Gene3D" id="3.90.640.10">
    <property type="entry name" value="Actin, Chain A, domain 4"/>
    <property type="match status" value="1"/>
</dbReference>
<evidence type="ECO:0008006" key="3">
    <source>
        <dbReference type="Google" id="ProtNLM"/>
    </source>
</evidence>
<dbReference type="AlphaFoldDB" id="A0A3A2ZA00"/>
<dbReference type="EMBL" id="MVGC01000375">
    <property type="protein sequence ID" value="RJE19736.1"/>
    <property type="molecule type" value="Genomic_DNA"/>
</dbReference>
<reference evidence="2" key="1">
    <citation type="submission" date="2017-02" db="EMBL/GenBank/DDBJ databases">
        <authorList>
            <person name="Tafer H."/>
            <person name="Lopandic K."/>
        </authorList>
    </citation>
    <scope>NUCLEOTIDE SEQUENCE [LARGE SCALE GENOMIC DNA]</scope>
    <source>
        <strain evidence="2">CBS 366.77</strain>
    </source>
</reference>